<dbReference type="Proteomes" id="UP000547510">
    <property type="component" value="Unassembled WGS sequence"/>
</dbReference>
<dbReference type="EMBL" id="JACHJN010000004">
    <property type="protein sequence ID" value="MBB5956493.1"/>
    <property type="molecule type" value="Genomic_DNA"/>
</dbReference>
<protein>
    <submittedName>
        <fullName evidence="1">Uncharacterized protein</fullName>
    </submittedName>
</protein>
<proteinExistence type="predicted"/>
<reference evidence="1 2" key="1">
    <citation type="submission" date="2020-08" db="EMBL/GenBank/DDBJ databases">
        <title>Genomic Encyclopedia of Type Strains, Phase III (KMG-III): the genomes of soil and plant-associated and newly described type strains.</title>
        <authorList>
            <person name="Whitman W."/>
        </authorList>
    </citation>
    <scope>NUCLEOTIDE SEQUENCE [LARGE SCALE GENOMIC DNA]</scope>
    <source>
        <strain evidence="1 2">CECT 8640</strain>
    </source>
</reference>
<dbReference type="AlphaFoldDB" id="A0A841CHN5"/>
<evidence type="ECO:0000313" key="1">
    <source>
        <dbReference type="EMBL" id="MBB5956493.1"/>
    </source>
</evidence>
<accession>A0A841CHN5</accession>
<organism evidence="1 2">
    <name type="scientific">Saccharothrix tamanrassetensis</name>
    <dbReference type="NCBI Taxonomy" id="1051531"/>
    <lineage>
        <taxon>Bacteria</taxon>
        <taxon>Bacillati</taxon>
        <taxon>Actinomycetota</taxon>
        <taxon>Actinomycetes</taxon>
        <taxon>Pseudonocardiales</taxon>
        <taxon>Pseudonocardiaceae</taxon>
        <taxon>Saccharothrix</taxon>
    </lineage>
</organism>
<name>A0A841CHN5_9PSEU</name>
<evidence type="ECO:0000313" key="2">
    <source>
        <dbReference type="Proteomes" id="UP000547510"/>
    </source>
</evidence>
<gene>
    <name evidence="1" type="ORF">FHS29_003079</name>
</gene>
<sequence>MAGRLIVGPGFFESRASTRSELCPTSTQFAVLLL</sequence>
<comment type="caution">
    <text evidence="1">The sequence shown here is derived from an EMBL/GenBank/DDBJ whole genome shotgun (WGS) entry which is preliminary data.</text>
</comment>
<keyword evidence="2" id="KW-1185">Reference proteome</keyword>